<organism evidence="2 3">
    <name type="scientific">Gigaspora margarita</name>
    <dbReference type="NCBI Taxonomy" id="4874"/>
    <lineage>
        <taxon>Eukaryota</taxon>
        <taxon>Fungi</taxon>
        <taxon>Fungi incertae sedis</taxon>
        <taxon>Mucoromycota</taxon>
        <taxon>Glomeromycotina</taxon>
        <taxon>Glomeromycetes</taxon>
        <taxon>Diversisporales</taxon>
        <taxon>Gigasporaceae</taxon>
        <taxon>Gigaspora</taxon>
    </lineage>
</organism>
<sequence length="66" mass="7258">MEEFVLKASFDDEEANNDSNQMSGISIVAEHHEEAFMSDWQSLEKGTPSRAPPRSSSKSNTVGISI</sequence>
<accession>A0ABN7VHP2</accession>
<evidence type="ECO:0000256" key="1">
    <source>
        <dbReference type="SAM" id="MobiDB-lite"/>
    </source>
</evidence>
<protein>
    <submittedName>
        <fullName evidence="2">32610_t:CDS:1</fullName>
    </submittedName>
</protein>
<feature type="compositionally biased region" description="Low complexity" evidence="1">
    <location>
        <begin position="48"/>
        <end position="59"/>
    </location>
</feature>
<dbReference type="Proteomes" id="UP000789901">
    <property type="component" value="Unassembled WGS sequence"/>
</dbReference>
<evidence type="ECO:0000313" key="3">
    <source>
        <dbReference type="Proteomes" id="UP000789901"/>
    </source>
</evidence>
<comment type="caution">
    <text evidence="2">The sequence shown here is derived from an EMBL/GenBank/DDBJ whole genome shotgun (WGS) entry which is preliminary data.</text>
</comment>
<evidence type="ECO:0000313" key="2">
    <source>
        <dbReference type="EMBL" id="CAG8772372.1"/>
    </source>
</evidence>
<gene>
    <name evidence="2" type="ORF">GMARGA_LOCUS18673</name>
</gene>
<feature type="region of interest" description="Disordered" evidence="1">
    <location>
        <begin position="1"/>
        <end position="25"/>
    </location>
</feature>
<proteinExistence type="predicted"/>
<feature type="region of interest" description="Disordered" evidence="1">
    <location>
        <begin position="40"/>
        <end position="66"/>
    </location>
</feature>
<reference evidence="2 3" key="1">
    <citation type="submission" date="2021-06" db="EMBL/GenBank/DDBJ databases">
        <authorList>
            <person name="Kallberg Y."/>
            <person name="Tangrot J."/>
            <person name="Rosling A."/>
        </authorList>
    </citation>
    <scope>NUCLEOTIDE SEQUENCE [LARGE SCALE GENOMIC DNA]</scope>
    <source>
        <strain evidence="2 3">120-4 pot B 10/14</strain>
    </source>
</reference>
<keyword evidence="3" id="KW-1185">Reference proteome</keyword>
<name>A0ABN7VHP2_GIGMA</name>
<dbReference type="EMBL" id="CAJVQB010015074">
    <property type="protein sequence ID" value="CAG8772372.1"/>
    <property type="molecule type" value="Genomic_DNA"/>
</dbReference>